<dbReference type="PANTHER" id="PTHR34075">
    <property type="entry name" value="BLR3430 PROTEIN"/>
    <property type="match status" value="1"/>
</dbReference>
<dbReference type="Proteomes" id="UP000546257">
    <property type="component" value="Unassembled WGS sequence"/>
</dbReference>
<dbReference type="Pfam" id="PF01796">
    <property type="entry name" value="OB_ChsH2_C"/>
    <property type="match status" value="1"/>
</dbReference>
<proteinExistence type="predicted"/>
<feature type="compositionally biased region" description="Basic and acidic residues" evidence="1">
    <location>
        <begin position="1"/>
        <end position="13"/>
    </location>
</feature>
<evidence type="ECO:0000256" key="1">
    <source>
        <dbReference type="SAM" id="MobiDB-lite"/>
    </source>
</evidence>
<dbReference type="InterPro" id="IPR012340">
    <property type="entry name" value="NA-bd_OB-fold"/>
</dbReference>
<evidence type="ECO:0000259" key="3">
    <source>
        <dbReference type="Pfam" id="PF12172"/>
    </source>
</evidence>
<evidence type="ECO:0000313" key="4">
    <source>
        <dbReference type="EMBL" id="MBB6645612.1"/>
    </source>
</evidence>
<dbReference type="PANTHER" id="PTHR34075:SF5">
    <property type="entry name" value="BLR3430 PROTEIN"/>
    <property type="match status" value="1"/>
</dbReference>
<keyword evidence="5" id="KW-1185">Reference proteome</keyword>
<sequence>MTDERSSPTRDPDESPTGPLAPDDITADSPFTLPGFFDALAEGRLVAARCTECGTHLLPPRPACYGCGSRAVTLADQPRTGEVVSYTSVTKPPSAFEELAPITVAVVELDSSARLTGRVDAPLEDLAIGDRVELQVRDPRAAGIDPDFDLSYESEWPVHVFELI</sequence>
<feature type="region of interest" description="Disordered" evidence="1">
    <location>
        <begin position="1"/>
        <end position="29"/>
    </location>
</feature>
<feature type="domain" description="ChsH2 rubredoxin-like zinc ribbon" evidence="3">
    <location>
        <begin position="37"/>
        <end position="72"/>
    </location>
</feature>
<name>A0A7J9SGH0_9EURY</name>
<dbReference type="EMBL" id="JACKXD010000001">
    <property type="protein sequence ID" value="MBB6645612.1"/>
    <property type="molecule type" value="Genomic_DNA"/>
</dbReference>
<comment type="caution">
    <text evidence="4">The sequence shown here is derived from an EMBL/GenBank/DDBJ whole genome shotgun (WGS) entry which is preliminary data.</text>
</comment>
<dbReference type="InterPro" id="IPR002878">
    <property type="entry name" value="ChsH2_C"/>
</dbReference>
<feature type="domain" description="ChsH2 C-terminal OB-fold" evidence="2">
    <location>
        <begin position="77"/>
        <end position="136"/>
    </location>
</feature>
<reference evidence="4 5" key="1">
    <citation type="submission" date="2020-08" db="EMBL/GenBank/DDBJ databases">
        <authorList>
            <person name="Seo M.-J."/>
        </authorList>
    </citation>
    <scope>NUCLEOTIDE SEQUENCE [LARGE SCALE GENOMIC DNA]</scope>
    <source>
        <strain evidence="4 5">MBLA0160</strain>
    </source>
</reference>
<dbReference type="InterPro" id="IPR052513">
    <property type="entry name" value="Thioester_dehydratase-like"/>
</dbReference>
<dbReference type="AlphaFoldDB" id="A0A7J9SGH0"/>
<protein>
    <submittedName>
        <fullName evidence="4">Zn-ribbon domain-containing OB-fold protein</fullName>
    </submittedName>
</protein>
<dbReference type="SUPFAM" id="SSF50249">
    <property type="entry name" value="Nucleic acid-binding proteins"/>
    <property type="match status" value="1"/>
</dbReference>
<organism evidence="4 5">
    <name type="scientific">Halobellus ruber</name>
    <dbReference type="NCBI Taxonomy" id="2761102"/>
    <lineage>
        <taxon>Archaea</taxon>
        <taxon>Methanobacteriati</taxon>
        <taxon>Methanobacteriota</taxon>
        <taxon>Stenosarchaea group</taxon>
        <taxon>Halobacteria</taxon>
        <taxon>Halobacteriales</taxon>
        <taxon>Haloferacaceae</taxon>
        <taxon>Halobellus</taxon>
    </lineage>
</organism>
<accession>A0A7J9SGH0</accession>
<dbReference type="InterPro" id="IPR022002">
    <property type="entry name" value="ChsH2_Znr"/>
</dbReference>
<evidence type="ECO:0000259" key="2">
    <source>
        <dbReference type="Pfam" id="PF01796"/>
    </source>
</evidence>
<dbReference type="Gene3D" id="6.10.30.10">
    <property type="match status" value="1"/>
</dbReference>
<dbReference type="RefSeq" id="WP_185191952.1">
    <property type="nucleotide sequence ID" value="NZ_JACKXD010000001.1"/>
</dbReference>
<evidence type="ECO:0000313" key="5">
    <source>
        <dbReference type="Proteomes" id="UP000546257"/>
    </source>
</evidence>
<gene>
    <name evidence="4" type="ORF">H5V44_04765</name>
</gene>
<dbReference type="Pfam" id="PF12172">
    <property type="entry name" value="zf-ChsH2"/>
    <property type="match status" value="1"/>
</dbReference>